<gene>
    <name evidence="4" type="ORF">OH76DRAFT_1478584</name>
</gene>
<reference evidence="4 5" key="1">
    <citation type="journal article" date="2018" name="Biotechnol. Biofuels">
        <title>Integrative visual omics of the white-rot fungus Polyporus brumalis exposes the biotechnological potential of its oxidative enzymes for delignifying raw plant biomass.</title>
        <authorList>
            <person name="Miyauchi S."/>
            <person name="Rancon A."/>
            <person name="Drula E."/>
            <person name="Hage H."/>
            <person name="Chaduli D."/>
            <person name="Favel A."/>
            <person name="Grisel S."/>
            <person name="Henrissat B."/>
            <person name="Herpoel-Gimbert I."/>
            <person name="Ruiz-Duenas F.J."/>
            <person name="Chevret D."/>
            <person name="Hainaut M."/>
            <person name="Lin J."/>
            <person name="Wang M."/>
            <person name="Pangilinan J."/>
            <person name="Lipzen A."/>
            <person name="Lesage-Meessen L."/>
            <person name="Navarro D."/>
            <person name="Riley R."/>
            <person name="Grigoriev I.V."/>
            <person name="Zhou S."/>
            <person name="Raouche S."/>
            <person name="Rosso M.N."/>
        </authorList>
    </citation>
    <scope>NUCLEOTIDE SEQUENCE [LARGE SCALE GENOMIC DNA]</scope>
    <source>
        <strain evidence="4 5">BRFM 1820</strain>
    </source>
</reference>
<feature type="region of interest" description="Disordered" evidence="1">
    <location>
        <begin position="159"/>
        <end position="178"/>
    </location>
</feature>
<dbReference type="AlphaFoldDB" id="A0A371DRE8"/>
<accession>A0A371DRE8</accession>
<protein>
    <submittedName>
        <fullName evidence="4">Uncharacterized protein</fullName>
    </submittedName>
</protein>
<evidence type="ECO:0000313" key="4">
    <source>
        <dbReference type="EMBL" id="RDX55126.1"/>
    </source>
</evidence>
<evidence type="ECO:0000256" key="3">
    <source>
        <dbReference type="SAM" id="SignalP"/>
    </source>
</evidence>
<feature type="compositionally biased region" description="Low complexity" evidence="1">
    <location>
        <begin position="232"/>
        <end position="250"/>
    </location>
</feature>
<name>A0A371DRE8_9APHY</name>
<feature type="compositionally biased region" description="Pro residues" evidence="1">
    <location>
        <begin position="221"/>
        <end position="231"/>
    </location>
</feature>
<proteinExistence type="predicted"/>
<evidence type="ECO:0000313" key="5">
    <source>
        <dbReference type="Proteomes" id="UP000256964"/>
    </source>
</evidence>
<evidence type="ECO:0000256" key="1">
    <source>
        <dbReference type="SAM" id="MobiDB-lite"/>
    </source>
</evidence>
<dbReference type="Proteomes" id="UP000256964">
    <property type="component" value="Unassembled WGS sequence"/>
</dbReference>
<dbReference type="OrthoDB" id="2756821at2759"/>
<dbReference type="EMBL" id="KZ857383">
    <property type="protein sequence ID" value="RDX55126.1"/>
    <property type="molecule type" value="Genomic_DNA"/>
</dbReference>
<feature type="region of interest" description="Disordered" evidence="1">
    <location>
        <begin position="221"/>
        <end position="285"/>
    </location>
</feature>
<evidence type="ECO:0000256" key="2">
    <source>
        <dbReference type="SAM" id="Phobius"/>
    </source>
</evidence>
<keyword evidence="5" id="KW-1185">Reference proteome</keyword>
<keyword evidence="2" id="KW-1133">Transmembrane helix</keyword>
<sequence length="372" mass="39799">MLPLSSLLVSSLVASAFYATPVSGLAFPERRMNARSSRTGTDPEWMEGNSGVHLSAAPVQLDARLYTDVFADQVNATVLRRDEGPAESQAWFLRDAPWIIIGGGLLLVFIVSALVIWFRGKKYRDIDEPAPEGIQELGRGSAQPIAQTASMKELMMTQGRVTPPRDSQDSAESDDYRDAVRLNVEPGDLMPSRMQQTSVGATTLTHNAVYPAITTPPIPAAVPKLSPPTAPSAPSASSPPLASSNLAFASPPGPSAVTLPSRAMSKTPPIPKLPVPDDKPLPNPYAVRDSRMESVILATPADDHFLHNPYPDSMDGHSPARADSPEPFGSIGPVQPLRVAKKNSAGSTGHIVCVSGVEYEFEVIRIVVTKHF</sequence>
<feature type="transmembrane region" description="Helical" evidence="2">
    <location>
        <begin position="98"/>
        <end position="118"/>
    </location>
</feature>
<keyword evidence="3" id="KW-0732">Signal</keyword>
<feature type="chain" id="PRO_5016688779" evidence="3">
    <location>
        <begin position="25"/>
        <end position="372"/>
    </location>
</feature>
<keyword evidence="2" id="KW-0472">Membrane</keyword>
<feature type="signal peptide" evidence="3">
    <location>
        <begin position="1"/>
        <end position="24"/>
    </location>
</feature>
<keyword evidence="2" id="KW-0812">Transmembrane</keyword>
<organism evidence="4 5">
    <name type="scientific">Lentinus brumalis</name>
    <dbReference type="NCBI Taxonomy" id="2498619"/>
    <lineage>
        <taxon>Eukaryota</taxon>
        <taxon>Fungi</taxon>
        <taxon>Dikarya</taxon>
        <taxon>Basidiomycota</taxon>
        <taxon>Agaricomycotina</taxon>
        <taxon>Agaricomycetes</taxon>
        <taxon>Polyporales</taxon>
        <taxon>Polyporaceae</taxon>
        <taxon>Lentinus</taxon>
    </lineage>
</organism>